<feature type="region of interest" description="Disordered" evidence="1">
    <location>
        <begin position="421"/>
        <end position="502"/>
    </location>
</feature>
<feature type="region of interest" description="Disordered" evidence="1">
    <location>
        <begin position="139"/>
        <end position="169"/>
    </location>
</feature>
<feature type="domain" description="eCIS core" evidence="2">
    <location>
        <begin position="5"/>
        <end position="73"/>
    </location>
</feature>
<dbReference type="Proteomes" id="UP000073601">
    <property type="component" value="Unassembled WGS sequence"/>
</dbReference>
<gene>
    <name evidence="3" type="ORF">GMA8713_04503</name>
</gene>
<protein>
    <recommendedName>
        <fullName evidence="2">eCIS core domain-containing protein</fullName>
    </recommendedName>
</protein>
<dbReference type="EMBL" id="FIZY01000066">
    <property type="protein sequence ID" value="CZF86469.1"/>
    <property type="molecule type" value="Genomic_DNA"/>
</dbReference>
<dbReference type="InterPro" id="IPR025295">
    <property type="entry name" value="eCIS_core_dom"/>
</dbReference>
<reference evidence="4" key="1">
    <citation type="submission" date="2016-02" db="EMBL/GenBank/DDBJ databases">
        <authorList>
            <person name="Rodrigo-Torres Lidia"/>
            <person name="Arahal R.David."/>
        </authorList>
    </citation>
    <scope>NUCLEOTIDE SEQUENCE [LARGE SCALE GENOMIC DNA]</scope>
    <source>
        <strain evidence="4">CECT 8713</strain>
    </source>
</reference>
<evidence type="ECO:0000313" key="4">
    <source>
        <dbReference type="Proteomes" id="UP000073601"/>
    </source>
</evidence>
<feature type="compositionally biased region" description="Polar residues" evidence="1">
    <location>
        <begin position="493"/>
        <end position="502"/>
    </location>
</feature>
<dbReference type="Pfam" id="PF14412">
    <property type="entry name" value="AHH"/>
    <property type="match status" value="1"/>
</dbReference>
<keyword evidence="4" id="KW-1185">Reference proteome</keyword>
<organism evidence="3 4">
    <name type="scientific">Grimontia marina</name>
    <dbReference type="NCBI Taxonomy" id="646534"/>
    <lineage>
        <taxon>Bacteria</taxon>
        <taxon>Pseudomonadati</taxon>
        <taxon>Pseudomonadota</taxon>
        <taxon>Gammaproteobacteria</taxon>
        <taxon>Vibrionales</taxon>
        <taxon>Vibrionaceae</taxon>
        <taxon>Grimontia</taxon>
    </lineage>
</organism>
<feature type="compositionally biased region" description="Low complexity" evidence="1">
    <location>
        <begin position="436"/>
        <end position="461"/>
    </location>
</feature>
<dbReference type="AlphaFoldDB" id="A0A128FI48"/>
<dbReference type="Pfam" id="PF13699">
    <property type="entry name" value="eCIS_core"/>
    <property type="match status" value="1"/>
</dbReference>
<evidence type="ECO:0000256" key="1">
    <source>
        <dbReference type="SAM" id="MobiDB-lite"/>
    </source>
</evidence>
<sequence>MRHDIAQQLPHCSNRSLKPVYIHQGKQANVMTKGLGSHAFAYKNHIWLGASTPSSLNHTLAHEFAHVLQWQRGASARIRADIFDESLVRQLTPEDFDGINADTIETLMSSLSAYKDNFQEGSDDRLALEENYQVASQVLSERTTSRLEPPPTEEEQRQQRRQRRRERAAMDRDIQRIMNLVQEVHVSDDEEAQILRIIEQYATSTGRFDTFLSALENRHYYGGIFGDFHFRNGIMAVNMELEGRRGRRFHQLLRQKSRRYRNYQQDDEITFSESFWQDVVSGQVRDQIFAYFQGMGEAGVAMAESIISLVRDPVGFLRGLAELPDTIAQFWRRREQIIRRFTSASPTEQARIIGRIFGEAEIFLASMGAGASTTPARGAAATVPLRAEAVVAVGRGSAAMSQGGTMALDLGRLGPLAGSSAQMVAHTSHAGSGNRSAQETTAAAEDATTSSRSSSSSGTPADDARQVEIVEEFADAQSHHRRHDVAPEGTRDIGTTTRPRTSSLTDAEMLAANLELALGTRPLDNHAHHIVPKGMADAEPARAILEAFNIRINAAENGVWLPMDYGVPNISTSAIHSTLHKPGYINWVNETLVQASHFGRRGVLEALSSLRSQINNGHHPIN</sequence>
<evidence type="ECO:0000313" key="3">
    <source>
        <dbReference type="EMBL" id="CZF86469.1"/>
    </source>
</evidence>
<accession>A0A128FI48</accession>
<dbReference type="InterPro" id="IPR032871">
    <property type="entry name" value="AHH_dom_containing"/>
</dbReference>
<proteinExistence type="predicted"/>
<name>A0A128FI48_9GAMM</name>
<evidence type="ECO:0000259" key="2">
    <source>
        <dbReference type="Pfam" id="PF13699"/>
    </source>
</evidence>